<keyword evidence="2" id="KW-1185">Reference proteome</keyword>
<dbReference type="AlphaFoldDB" id="A0A0V1DNM8"/>
<dbReference type="EMBL" id="JYDT01002618">
    <property type="protein sequence ID" value="KRY63152.1"/>
    <property type="molecule type" value="Genomic_DNA"/>
</dbReference>
<reference evidence="1 2" key="1">
    <citation type="submission" date="2015-01" db="EMBL/GenBank/DDBJ databases">
        <title>Evolution of Trichinella species and genotypes.</title>
        <authorList>
            <person name="Korhonen P.K."/>
            <person name="Edoardo P."/>
            <person name="Giuseppe L.R."/>
            <person name="Gasser R.B."/>
        </authorList>
    </citation>
    <scope>NUCLEOTIDE SEQUENCE [LARGE SCALE GENOMIC DNA]</scope>
    <source>
        <strain evidence="1">ISS470</strain>
    </source>
</reference>
<gene>
    <name evidence="1" type="ORF">T4D_8602</name>
</gene>
<name>A0A0V1DNM8_TRIPS</name>
<comment type="caution">
    <text evidence="1">The sequence shown here is derived from an EMBL/GenBank/DDBJ whole genome shotgun (WGS) entry which is preliminary data.</text>
</comment>
<accession>A0A0V1DNM8</accession>
<sequence length="35" mass="4609">MWITVHYEFTYFCMQRFMCQSIFKERKNKNLNEWR</sequence>
<evidence type="ECO:0000313" key="2">
    <source>
        <dbReference type="Proteomes" id="UP000054995"/>
    </source>
</evidence>
<proteinExistence type="predicted"/>
<protein>
    <submittedName>
        <fullName evidence="1">Uncharacterized protein</fullName>
    </submittedName>
</protein>
<dbReference type="Proteomes" id="UP000054995">
    <property type="component" value="Unassembled WGS sequence"/>
</dbReference>
<evidence type="ECO:0000313" key="1">
    <source>
        <dbReference type="EMBL" id="KRY63152.1"/>
    </source>
</evidence>
<organism evidence="1 2">
    <name type="scientific">Trichinella pseudospiralis</name>
    <name type="common">Parasitic roundworm</name>
    <dbReference type="NCBI Taxonomy" id="6337"/>
    <lineage>
        <taxon>Eukaryota</taxon>
        <taxon>Metazoa</taxon>
        <taxon>Ecdysozoa</taxon>
        <taxon>Nematoda</taxon>
        <taxon>Enoplea</taxon>
        <taxon>Dorylaimia</taxon>
        <taxon>Trichinellida</taxon>
        <taxon>Trichinellidae</taxon>
        <taxon>Trichinella</taxon>
    </lineage>
</organism>